<evidence type="ECO:0000313" key="2">
    <source>
        <dbReference type="EMBL" id="CAF9928030.1"/>
    </source>
</evidence>
<gene>
    <name evidence="2" type="ORF">HETSPECPRED_006733</name>
</gene>
<dbReference type="PANTHER" id="PTHR17630">
    <property type="entry name" value="DIENELACTONE HYDROLASE"/>
    <property type="match status" value="1"/>
</dbReference>
<feature type="domain" description="Dienelactone hydrolase" evidence="1">
    <location>
        <begin position="30"/>
        <end position="245"/>
    </location>
</feature>
<organism evidence="2 3">
    <name type="scientific">Heterodermia speciosa</name>
    <dbReference type="NCBI Taxonomy" id="116794"/>
    <lineage>
        <taxon>Eukaryota</taxon>
        <taxon>Fungi</taxon>
        <taxon>Dikarya</taxon>
        <taxon>Ascomycota</taxon>
        <taxon>Pezizomycotina</taxon>
        <taxon>Lecanoromycetes</taxon>
        <taxon>OSLEUM clade</taxon>
        <taxon>Lecanoromycetidae</taxon>
        <taxon>Caliciales</taxon>
        <taxon>Physciaceae</taxon>
        <taxon>Heterodermia</taxon>
    </lineage>
</organism>
<dbReference type="InterPro" id="IPR002925">
    <property type="entry name" value="Dienelactn_hydro"/>
</dbReference>
<reference evidence="2" key="1">
    <citation type="submission" date="2021-03" db="EMBL/GenBank/DDBJ databases">
        <authorList>
            <person name="Tagirdzhanova G."/>
        </authorList>
    </citation>
    <scope>NUCLEOTIDE SEQUENCE</scope>
</reference>
<dbReference type="SUPFAM" id="SSF53474">
    <property type="entry name" value="alpha/beta-Hydrolases"/>
    <property type="match status" value="1"/>
</dbReference>
<dbReference type="Gene3D" id="3.40.50.1820">
    <property type="entry name" value="alpha/beta hydrolase"/>
    <property type="match status" value="1"/>
</dbReference>
<comment type="caution">
    <text evidence="2">The sequence shown here is derived from an EMBL/GenBank/DDBJ whole genome shotgun (WGS) entry which is preliminary data.</text>
</comment>
<dbReference type="Proteomes" id="UP000664521">
    <property type="component" value="Unassembled WGS sequence"/>
</dbReference>
<dbReference type="InterPro" id="IPR029058">
    <property type="entry name" value="AB_hydrolase_fold"/>
</dbReference>
<dbReference type="Pfam" id="PF01738">
    <property type="entry name" value="DLH"/>
    <property type="match status" value="1"/>
</dbReference>
<proteinExistence type="predicted"/>
<evidence type="ECO:0000259" key="1">
    <source>
        <dbReference type="Pfam" id="PF01738"/>
    </source>
</evidence>
<evidence type="ECO:0000313" key="3">
    <source>
        <dbReference type="Proteomes" id="UP000664521"/>
    </source>
</evidence>
<dbReference type="AlphaFoldDB" id="A0A8H3IP11"/>
<accession>A0A8H3IP11</accession>
<name>A0A8H3IP11_9LECA</name>
<sequence length="249" mass="27266">MSSCCLTGFEWSGTPVGKETKLANNDTYVTGTDKDVAVLLIHDIYGWTFNNTRLLADHFAKEIGATVYAPDFFGGDVIPPDTLSDPEKRAKFDVPAFVMGKNGKAHRWSEIEACAKSLKAELGFKKVGAVGYCYGGWAVFQLGKKSNPLVDAISTAHPSLLTKEEINDVGVPAQILAPEHDPVFVPEMKAYANETIPKLNVAYDYQYFPGVAHGFAIKCNDEGSDLDKKSLERAKNAVVGWFAHHLHIE</sequence>
<protein>
    <recommendedName>
        <fullName evidence="1">Dienelactone hydrolase domain-containing protein</fullName>
    </recommendedName>
</protein>
<dbReference type="OrthoDB" id="10019231at2759"/>
<dbReference type="PANTHER" id="PTHR17630:SF55">
    <property type="entry name" value="DIENELACTONE HYDROLASE FAMILY PROTEIN (AFU_ORTHOLOGUE AFUA_1G01900)"/>
    <property type="match status" value="1"/>
</dbReference>
<dbReference type="EMBL" id="CAJPDS010000046">
    <property type="protein sequence ID" value="CAF9928030.1"/>
    <property type="molecule type" value="Genomic_DNA"/>
</dbReference>
<dbReference type="GO" id="GO:0016787">
    <property type="term" value="F:hydrolase activity"/>
    <property type="evidence" value="ECO:0007669"/>
    <property type="project" value="InterPro"/>
</dbReference>
<keyword evidence="3" id="KW-1185">Reference proteome</keyword>